<protein>
    <submittedName>
        <fullName evidence="1">AlkZ family DNA glycosylase</fullName>
    </submittedName>
</protein>
<dbReference type="Proteomes" id="UP000674234">
    <property type="component" value="Unassembled WGS sequence"/>
</dbReference>
<organism evidence="1 2">
    <name type="scientific">Microbispora oryzae</name>
    <dbReference type="NCBI Taxonomy" id="2806554"/>
    <lineage>
        <taxon>Bacteria</taxon>
        <taxon>Bacillati</taxon>
        <taxon>Actinomycetota</taxon>
        <taxon>Actinomycetes</taxon>
        <taxon>Streptosporangiales</taxon>
        <taxon>Streptosporangiaceae</taxon>
        <taxon>Microbispora</taxon>
    </lineage>
</organism>
<dbReference type="EMBL" id="JAFCNB010000002">
    <property type="protein sequence ID" value="MBP2703237.1"/>
    <property type="molecule type" value="Genomic_DNA"/>
</dbReference>
<reference evidence="1" key="1">
    <citation type="submission" date="2021-02" db="EMBL/GenBank/DDBJ databases">
        <title>Draft genome sequence of Microbispora sp. RL4-1S isolated from rice leaves in Thailand.</title>
        <authorList>
            <person name="Muangham S."/>
            <person name="Duangmal K."/>
        </authorList>
    </citation>
    <scope>NUCLEOTIDE SEQUENCE</scope>
    <source>
        <strain evidence="1">RL4-1S</strain>
    </source>
</reference>
<dbReference type="PANTHER" id="PTHR38479:SF2">
    <property type="entry name" value="WINGED HELIX DNA-BINDING DOMAIN-CONTAINING PROTEIN"/>
    <property type="match status" value="1"/>
</dbReference>
<comment type="caution">
    <text evidence="1">The sequence shown here is derived from an EMBL/GenBank/DDBJ whole genome shotgun (WGS) entry which is preliminary data.</text>
</comment>
<accession>A0A940WHF0</accession>
<dbReference type="Pfam" id="PF06224">
    <property type="entry name" value="AlkZ-like"/>
    <property type="match status" value="1"/>
</dbReference>
<keyword evidence="2" id="KW-1185">Reference proteome</keyword>
<evidence type="ECO:0000313" key="2">
    <source>
        <dbReference type="Proteomes" id="UP000674234"/>
    </source>
</evidence>
<evidence type="ECO:0000313" key="1">
    <source>
        <dbReference type="EMBL" id="MBP2703237.1"/>
    </source>
</evidence>
<gene>
    <name evidence="1" type="ORF">JOL79_05410</name>
</gene>
<dbReference type="AlphaFoldDB" id="A0A940WHF0"/>
<name>A0A940WHF0_9ACTN</name>
<dbReference type="PANTHER" id="PTHR38479">
    <property type="entry name" value="LMO0824 PROTEIN"/>
    <property type="match status" value="1"/>
</dbReference>
<dbReference type="InterPro" id="IPR009351">
    <property type="entry name" value="AlkZ-like"/>
</dbReference>
<dbReference type="RefSeq" id="WP_210154522.1">
    <property type="nucleotide sequence ID" value="NZ_JAFCNB010000002.1"/>
</dbReference>
<proteinExistence type="predicted"/>
<sequence length="361" mass="40070">MGAPRTLSQRELTASLFTRQLLHRDQALTAEDAVRRLAALQAQYSPSPHIALHVRLPEFDKKDLERALVDGGVVKSTLMRGTLHIVAADDYPHFAAAWRRQWLTEIRGRHKNAGVDEDALLGSLEKFTAEPRSAQDLRDHVHDVTGGAVRKGDLVHYARALVPLVHVAPSGHWRAHGKPSMVLWQGELEPEPAATARLVSRYLAAFGPASRADIAQFTYLRYRQIDPALDELDTVRYTAEDGRELVDLADAPLPPPDLPLPVRFLPKWDAALLSHADRTRILPEAIHKEVYKAINGECLATYLIDGVVAGIWDHSRTRDVATLTLRPLRPADGGDALMEEGERLLAFLEPDATTRKVEIAS</sequence>